<reference evidence="2" key="1">
    <citation type="journal article" date="2020" name="Stud. Mycol.">
        <title>101 Dothideomycetes genomes: a test case for predicting lifestyles and emergence of pathogens.</title>
        <authorList>
            <person name="Haridas S."/>
            <person name="Albert R."/>
            <person name="Binder M."/>
            <person name="Bloem J."/>
            <person name="Labutti K."/>
            <person name="Salamov A."/>
            <person name="Andreopoulos B."/>
            <person name="Baker S."/>
            <person name="Barry K."/>
            <person name="Bills G."/>
            <person name="Bluhm B."/>
            <person name="Cannon C."/>
            <person name="Castanera R."/>
            <person name="Culley D."/>
            <person name="Daum C."/>
            <person name="Ezra D."/>
            <person name="Gonzalez J."/>
            <person name="Henrissat B."/>
            <person name="Kuo A."/>
            <person name="Liang C."/>
            <person name="Lipzen A."/>
            <person name="Lutzoni F."/>
            <person name="Magnuson J."/>
            <person name="Mondo S."/>
            <person name="Nolan M."/>
            <person name="Ohm R."/>
            <person name="Pangilinan J."/>
            <person name="Park H.-J."/>
            <person name="Ramirez L."/>
            <person name="Alfaro M."/>
            <person name="Sun H."/>
            <person name="Tritt A."/>
            <person name="Yoshinaga Y."/>
            <person name="Zwiers L.-H."/>
            <person name="Turgeon B."/>
            <person name="Goodwin S."/>
            <person name="Spatafora J."/>
            <person name="Crous P."/>
            <person name="Grigoriev I."/>
        </authorList>
    </citation>
    <scope>NUCLEOTIDE SEQUENCE</scope>
    <source>
        <strain evidence="2">CBS 101060</strain>
    </source>
</reference>
<name>A0A9P4S5Y8_9PEZI</name>
<evidence type="ECO:0000313" key="3">
    <source>
        <dbReference type="Proteomes" id="UP000799429"/>
    </source>
</evidence>
<protein>
    <submittedName>
        <fullName evidence="2">Uncharacterized protein</fullName>
    </submittedName>
</protein>
<keyword evidence="1" id="KW-0812">Transmembrane</keyword>
<gene>
    <name evidence="2" type="ORF">M501DRAFT_996812</name>
</gene>
<dbReference type="Proteomes" id="UP000799429">
    <property type="component" value="Unassembled WGS sequence"/>
</dbReference>
<keyword evidence="1" id="KW-0472">Membrane</keyword>
<feature type="transmembrane region" description="Helical" evidence="1">
    <location>
        <begin position="73"/>
        <end position="94"/>
    </location>
</feature>
<sequence length="102" mass="11598">MAAAMKTLAFLTTLFLPGTYVATIFSTGMFNWHIDSDSQQTATDRASNSQFSSAGIGADSPPMREKTISHMFWVYWAITVPLTILVAVGWRVWWSREKKHYY</sequence>
<comment type="caution">
    <text evidence="2">The sequence shown here is derived from an EMBL/GenBank/DDBJ whole genome shotgun (WGS) entry which is preliminary data.</text>
</comment>
<proteinExistence type="predicted"/>
<dbReference type="Gene3D" id="1.20.58.340">
    <property type="entry name" value="Magnesium transport protein CorA, transmembrane region"/>
    <property type="match status" value="1"/>
</dbReference>
<accession>A0A9P4S5Y8</accession>
<evidence type="ECO:0000256" key="1">
    <source>
        <dbReference type="SAM" id="Phobius"/>
    </source>
</evidence>
<evidence type="ECO:0000313" key="2">
    <source>
        <dbReference type="EMBL" id="KAF2836599.1"/>
    </source>
</evidence>
<keyword evidence="1" id="KW-1133">Transmembrane helix</keyword>
<keyword evidence="3" id="KW-1185">Reference proteome</keyword>
<dbReference type="OrthoDB" id="2830640at2759"/>
<organism evidence="2 3">
    <name type="scientific">Patellaria atrata CBS 101060</name>
    <dbReference type="NCBI Taxonomy" id="1346257"/>
    <lineage>
        <taxon>Eukaryota</taxon>
        <taxon>Fungi</taxon>
        <taxon>Dikarya</taxon>
        <taxon>Ascomycota</taxon>
        <taxon>Pezizomycotina</taxon>
        <taxon>Dothideomycetes</taxon>
        <taxon>Dothideomycetes incertae sedis</taxon>
        <taxon>Patellariales</taxon>
        <taxon>Patellariaceae</taxon>
        <taxon>Patellaria</taxon>
    </lineage>
</organism>
<dbReference type="AlphaFoldDB" id="A0A9P4S5Y8"/>
<dbReference type="EMBL" id="MU006103">
    <property type="protein sequence ID" value="KAF2836599.1"/>
    <property type="molecule type" value="Genomic_DNA"/>
</dbReference>